<dbReference type="PANTHER" id="PTHR45835:SF99">
    <property type="entry name" value="CHROMO DOMAIN-CONTAINING PROTEIN-RELATED"/>
    <property type="match status" value="1"/>
</dbReference>
<evidence type="ECO:0000313" key="2">
    <source>
        <dbReference type="Proteomes" id="UP000257109"/>
    </source>
</evidence>
<evidence type="ECO:0000313" key="1">
    <source>
        <dbReference type="EMBL" id="RDX60709.1"/>
    </source>
</evidence>
<feature type="non-terminal residue" evidence="1">
    <location>
        <position position="1"/>
    </location>
</feature>
<reference evidence="1" key="1">
    <citation type="submission" date="2018-05" db="EMBL/GenBank/DDBJ databases">
        <title>Draft genome of Mucuna pruriens seed.</title>
        <authorList>
            <person name="Nnadi N.E."/>
            <person name="Vos R."/>
            <person name="Hasami M.H."/>
            <person name="Devisetty U.K."/>
            <person name="Aguiy J.C."/>
        </authorList>
    </citation>
    <scope>NUCLEOTIDE SEQUENCE [LARGE SCALE GENOMIC DNA]</scope>
    <source>
        <strain evidence="1">JCA_2017</strain>
    </source>
</reference>
<dbReference type="InterPro" id="IPR036397">
    <property type="entry name" value="RNaseH_sf"/>
</dbReference>
<dbReference type="SUPFAM" id="SSF53098">
    <property type="entry name" value="Ribonuclease H-like"/>
    <property type="match status" value="1"/>
</dbReference>
<accession>A0A371E3U3</accession>
<protein>
    <recommendedName>
        <fullName evidence="3">Integrase catalytic domain-containing protein</fullName>
    </recommendedName>
</protein>
<proteinExistence type="predicted"/>
<dbReference type="GO" id="GO:0003676">
    <property type="term" value="F:nucleic acid binding"/>
    <property type="evidence" value="ECO:0007669"/>
    <property type="project" value="InterPro"/>
</dbReference>
<dbReference type="OrthoDB" id="1909122at2759"/>
<dbReference type="Gene3D" id="3.30.420.10">
    <property type="entry name" value="Ribonuclease H-like superfamily/Ribonuclease H"/>
    <property type="match status" value="1"/>
</dbReference>
<dbReference type="PANTHER" id="PTHR45835">
    <property type="entry name" value="YALI0A06105P"/>
    <property type="match status" value="1"/>
</dbReference>
<dbReference type="Proteomes" id="UP000257109">
    <property type="component" value="Unassembled WGS sequence"/>
</dbReference>
<dbReference type="AlphaFoldDB" id="A0A371E3U3"/>
<organism evidence="1 2">
    <name type="scientific">Mucuna pruriens</name>
    <name type="common">Velvet bean</name>
    <name type="synonym">Dolichos pruriens</name>
    <dbReference type="NCBI Taxonomy" id="157652"/>
    <lineage>
        <taxon>Eukaryota</taxon>
        <taxon>Viridiplantae</taxon>
        <taxon>Streptophyta</taxon>
        <taxon>Embryophyta</taxon>
        <taxon>Tracheophyta</taxon>
        <taxon>Spermatophyta</taxon>
        <taxon>Magnoliopsida</taxon>
        <taxon>eudicotyledons</taxon>
        <taxon>Gunneridae</taxon>
        <taxon>Pentapetalae</taxon>
        <taxon>rosids</taxon>
        <taxon>fabids</taxon>
        <taxon>Fabales</taxon>
        <taxon>Fabaceae</taxon>
        <taxon>Papilionoideae</taxon>
        <taxon>50 kb inversion clade</taxon>
        <taxon>NPAAA clade</taxon>
        <taxon>indigoferoid/millettioid clade</taxon>
        <taxon>Phaseoleae</taxon>
        <taxon>Mucuna</taxon>
    </lineage>
</organism>
<evidence type="ECO:0008006" key="3">
    <source>
        <dbReference type="Google" id="ProtNLM"/>
    </source>
</evidence>
<sequence>MAKMMVKKLKFVEKFRHLNFHVEIRKCGMLLNMTTIIDNISMDFANFIPINMRFSLEKLTKIYIKEIITIVSNRDPISPIDFGKIDGQTERSIQTLKDFWDNHMTLLKFIYNNNFHSSIGMTPYEAILYNLYKIEDMKVKKSRNKEIILVKMI</sequence>
<dbReference type="InterPro" id="IPR012337">
    <property type="entry name" value="RNaseH-like_sf"/>
</dbReference>
<dbReference type="EMBL" id="QJKJ01016644">
    <property type="protein sequence ID" value="RDX60709.1"/>
    <property type="molecule type" value="Genomic_DNA"/>
</dbReference>
<comment type="caution">
    <text evidence="1">The sequence shown here is derived from an EMBL/GenBank/DDBJ whole genome shotgun (WGS) entry which is preliminary data.</text>
</comment>
<keyword evidence="2" id="KW-1185">Reference proteome</keyword>
<gene>
    <name evidence="1" type="ORF">CR513_61129</name>
</gene>
<name>A0A371E3U3_MUCPR</name>